<dbReference type="Gene3D" id="3.40.50.300">
    <property type="entry name" value="P-loop containing nucleotide triphosphate hydrolases"/>
    <property type="match status" value="1"/>
</dbReference>
<organism evidence="5 6">
    <name type="scientific">Streptomyces alboflavus</name>
    <dbReference type="NCBI Taxonomy" id="67267"/>
    <lineage>
        <taxon>Bacteria</taxon>
        <taxon>Bacillati</taxon>
        <taxon>Actinomycetota</taxon>
        <taxon>Actinomycetes</taxon>
        <taxon>Kitasatosporales</taxon>
        <taxon>Streptomycetaceae</taxon>
        <taxon>Streptomyces</taxon>
    </lineage>
</organism>
<evidence type="ECO:0000313" key="6">
    <source>
        <dbReference type="Proteomes" id="UP000195880"/>
    </source>
</evidence>
<dbReference type="InterPro" id="IPR000792">
    <property type="entry name" value="Tscrpt_reg_LuxR_C"/>
</dbReference>
<dbReference type="SUPFAM" id="SSF52540">
    <property type="entry name" value="P-loop containing nucleoside triphosphate hydrolases"/>
    <property type="match status" value="1"/>
</dbReference>
<dbReference type="Gene3D" id="1.25.40.10">
    <property type="entry name" value="Tetratricopeptide repeat domain"/>
    <property type="match status" value="1"/>
</dbReference>
<evidence type="ECO:0000256" key="3">
    <source>
        <dbReference type="SAM" id="MobiDB-lite"/>
    </source>
</evidence>
<dbReference type="InterPro" id="IPR036388">
    <property type="entry name" value="WH-like_DNA-bd_sf"/>
</dbReference>
<proteinExistence type="predicted"/>
<dbReference type="Gene3D" id="1.10.10.10">
    <property type="entry name" value="Winged helix-like DNA-binding domain superfamily/Winged helix DNA-binding domain"/>
    <property type="match status" value="1"/>
</dbReference>
<dbReference type="GO" id="GO:0005737">
    <property type="term" value="C:cytoplasm"/>
    <property type="evidence" value="ECO:0007669"/>
    <property type="project" value="TreeGrafter"/>
</dbReference>
<dbReference type="PANTHER" id="PTHR16305:SF35">
    <property type="entry name" value="TRANSCRIPTIONAL ACTIVATOR DOMAIN"/>
    <property type="match status" value="1"/>
</dbReference>
<dbReference type="RefSeq" id="WP_087885010.1">
    <property type="nucleotide sequence ID" value="NZ_CP021748.1"/>
</dbReference>
<accession>A0A1Z1WF24</accession>
<dbReference type="SUPFAM" id="SSF48452">
    <property type="entry name" value="TPR-like"/>
    <property type="match status" value="1"/>
</dbReference>
<dbReference type="GO" id="GO:0006355">
    <property type="term" value="P:regulation of DNA-templated transcription"/>
    <property type="evidence" value="ECO:0007669"/>
    <property type="project" value="InterPro"/>
</dbReference>
<dbReference type="Pfam" id="PF13191">
    <property type="entry name" value="AAA_16"/>
    <property type="match status" value="1"/>
</dbReference>
<dbReference type="InterPro" id="IPR027417">
    <property type="entry name" value="P-loop_NTPase"/>
</dbReference>
<dbReference type="SUPFAM" id="SSF46894">
    <property type="entry name" value="C-terminal effector domain of the bipartite response regulators"/>
    <property type="match status" value="1"/>
</dbReference>
<dbReference type="OrthoDB" id="3178131at2"/>
<dbReference type="CDD" id="cd06170">
    <property type="entry name" value="LuxR_C_like"/>
    <property type="match status" value="1"/>
</dbReference>
<protein>
    <recommendedName>
        <fullName evidence="4">HTH luxR-type domain-containing protein</fullName>
    </recommendedName>
</protein>
<keyword evidence="1" id="KW-0547">Nucleotide-binding</keyword>
<dbReference type="InterPro" id="IPR003593">
    <property type="entry name" value="AAA+_ATPase"/>
</dbReference>
<dbReference type="AlphaFoldDB" id="A0A1Z1WF24"/>
<dbReference type="InterPro" id="IPR016032">
    <property type="entry name" value="Sig_transdc_resp-reg_C-effctor"/>
</dbReference>
<dbReference type="SMART" id="SM00421">
    <property type="entry name" value="HTH_LUXR"/>
    <property type="match status" value="1"/>
</dbReference>
<dbReference type="InterPro" id="IPR011990">
    <property type="entry name" value="TPR-like_helical_dom_sf"/>
</dbReference>
<dbReference type="Pfam" id="PF00196">
    <property type="entry name" value="GerE"/>
    <property type="match status" value="1"/>
</dbReference>
<evidence type="ECO:0000256" key="1">
    <source>
        <dbReference type="ARBA" id="ARBA00022741"/>
    </source>
</evidence>
<reference evidence="5 6" key="1">
    <citation type="submission" date="2017-05" db="EMBL/GenBank/DDBJ databases">
        <title>Streptomyces alboflavus Genome sequencing and assembly.</title>
        <authorList>
            <person name="Wang Y."/>
            <person name="Du B."/>
            <person name="Ding Y."/>
            <person name="Liu H."/>
            <person name="Hou Q."/>
            <person name="Liu K."/>
            <person name="Wang C."/>
            <person name="Yao L."/>
        </authorList>
    </citation>
    <scope>NUCLEOTIDE SEQUENCE [LARGE SCALE GENOMIC DNA]</scope>
    <source>
        <strain evidence="5 6">MDJK44</strain>
    </source>
</reference>
<sequence>MNRAEDTAHDGDASRVSYDTHVAYDTDVAHDADVSYDAHVAHDPHASHAPHAEREPTGPALVGRAGEVGELLLMLEDARVRRPGVVLVEGAPGTGRTALLERLARHGRARDMTVLRAQCGAMEQTFALGVIRQLFKAVDHTGLTGRPPSTEWLFGLFEGLLQETTQLAERAPVLMVVDDFHYADLQSAQWIDFLARRLRSAPLLIVLATDRDVPAAHQELTAELALSPLCHTIDLGPLRPAAVAELTVGALGEPADDAFVRQCLHLSGGNPQLLTLLLREFTRGGIAPLAGERARAAEAAARVAEVVVPKWLARYPDDLTVVAGMAALLGDEADIGLLQQLTGLSHRGVSSALTLLERTGLLRADGSRRSVHPVVRAAFSSHLSLAERADIQARAAHLLFTRGVPHERVADLILTSEPTQERWQVGVLRAAATDASARGATDRAISYLRRAAQATPFLPERASMLLELGALESRTDVAASVRHLEEGTQLTADPALRARGVPLLADGLIQCGQAHRAVELLDEQAAETPPDDAEALRRIRGQRAIAAIAAGAADGAAPAAELVGSGPFGGRLDAVSTDAVPPHAVPPGSTSGPTPGPTPGSTSGERALLAAHALHTSLRMGTAAEAVAAAESALHYFDAEREPLWVAVVAIEALRHADRLDAASRWTETVSAFDLGGRPPAMRAVLRAQEAQNRFHQGDLPGARTAADEALRLLPDPHPYGALVASAVLLPLVESGRTQDARRIADDPRWRTVPENWLWPHFLAARAQLGAAEGHIHAALHDLEQCGRLLARYAGDNPGRIAWRSQAAQLHRQQGRPQEAQRLSDEELALARRWGAPITLAKSLRAAALADARSDAPELLEESVLLLEDAGCGLELVRSLIAQGTVLHAAGRTESAREILRRALGLAQAGSAQRAAQEAYHKLLATGARPRRYSQVGPRALTAGQRRVVELAVQGLSNEDIAGRLYVTQRTVEFHLTNAYRKLGISGRTDLARTLRSAVAA</sequence>
<dbReference type="eggNOG" id="COG2909">
    <property type="taxonomic scope" value="Bacteria"/>
</dbReference>
<gene>
    <name evidence="5" type="ORF">SMD44_04426</name>
</gene>
<feature type="domain" description="HTH luxR-type" evidence="4">
    <location>
        <begin position="934"/>
        <end position="999"/>
    </location>
</feature>
<dbReference type="EMBL" id="CP021748">
    <property type="protein sequence ID" value="ARX84968.1"/>
    <property type="molecule type" value="Genomic_DNA"/>
</dbReference>
<dbReference type="GO" id="GO:0003677">
    <property type="term" value="F:DNA binding"/>
    <property type="evidence" value="ECO:0007669"/>
    <property type="project" value="InterPro"/>
</dbReference>
<dbReference type="SMART" id="SM00382">
    <property type="entry name" value="AAA"/>
    <property type="match status" value="1"/>
</dbReference>
<keyword evidence="2" id="KW-0067">ATP-binding</keyword>
<feature type="compositionally biased region" description="Low complexity" evidence="3">
    <location>
        <begin position="586"/>
        <end position="604"/>
    </location>
</feature>
<evidence type="ECO:0000313" key="5">
    <source>
        <dbReference type="EMBL" id="ARX84968.1"/>
    </source>
</evidence>
<dbReference type="PROSITE" id="PS50043">
    <property type="entry name" value="HTH_LUXR_2"/>
    <property type="match status" value="1"/>
</dbReference>
<dbReference type="STRING" id="67267.GCA_000716675_04308"/>
<dbReference type="GO" id="GO:0005524">
    <property type="term" value="F:ATP binding"/>
    <property type="evidence" value="ECO:0007669"/>
    <property type="project" value="UniProtKB-KW"/>
</dbReference>
<dbReference type="PRINTS" id="PR00038">
    <property type="entry name" value="HTHLUXR"/>
</dbReference>
<evidence type="ECO:0000259" key="4">
    <source>
        <dbReference type="PROSITE" id="PS50043"/>
    </source>
</evidence>
<dbReference type="InterPro" id="IPR041664">
    <property type="entry name" value="AAA_16"/>
</dbReference>
<dbReference type="PROSITE" id="PS00622">
    <property type="entry name" value="HTH_LUXR_1"/>
    <property type="match status" value="1"/>
</dbReference>
<dbReference type="PANTHER" id="PTHR16305">
    <property type="entry name" value="TESTICULAR SOLUBLE ADENYLYL CYCLASE"/>
    <property type="match status" value="1"/>
</dbReference>
<keyword evidence="6" id="KW-1185">Reference proteome</keyword>
<dbReference type="GO" id="GO:0004016">
    <property type="term" value="F:adenylate cyclase activity"/>
    <property type="evidence" value="ECO:0007669"/>
    <property type="project" value="TreeGrafter"/>
</dbReference>
<evidence type="ECO:0000256" key="2">
    <source>
        <dbReference type="ARBA" id="ARBA00022840"/>
    </source>
</evidence>
<name>A0A1Z1WF24_9ACTN</name>
<dbReference type="KEGG" id="salf:SMD44_04426"/>
<feature type="region of interest" description="Disordered" evidence="3">
    <location>
        <begin position="578"/>
        <end position="604"/>
    </location>
</feature>
<dbReference type="Proteomes" id="UP000195880">
    <property type="component" value="Chromosome"/>
</dbReference>